<keyword evidence="4" id="KW-0233">DNA recombination</keyword>
<dbReference type="InterPro" id="IPR012337">
    <property type="entry name" value="RNaseH-like_sf"/>
</dbReference>
<dbReference type="RefSeq" id="WP_021665808.1">
    <property type="nucleotide sequence ID" value="NZ_KI259210.1"/>
</dbReference>
<evidence type="ECO:0000259" key="6">
    <source>
        <dbReference type="Pfam" id="PF14294"/>
    </source>
</evidence>
<dbReference type="PANTHER" id="PTHR33258:SF1">
    <property type="entry name" value="TRANSPOSASE INSL FOR INSERTION SEQUENCE ELEMENT IS186A-RELATED"/>
    <property type="match status" value="1"/>
</dbReference>
<dbReference type="NCBIfam" id="NF033592">
    <property type="entry name" value="transpos_IS4_1"/>
    <property type="match status" value="1"/>
</dbReference>
<organism evidence="7 8">
    <name type="scientific">Porphyromonas gingivalis F0570</name>
    <dbReference type="NCBI Taxonomy" id="1227271"/>
    <lineage>
        <taxon>Bacteria</taxon>
        <taxon>Pseudomonadati</taxon>
        <taxon>Bacteroidota</taxon>
        <taxon>Bacteroidia</taxon>
        <taxon>Bacteroidales</taxon>
        <taxon>Porphyromonadaceae</taxon>
        <taxon>Porphyromonas</taxon>
    </lineage>
</organism>
<name>A0A0E2LNQ3_PORGN</name>
<dbReference type="GO" id="GO:0003677">
    <property type="term" value="F:DNA binding"/>
    <property type="evidence" value="ECO:0007669"/>
    <property type="project" value="UniProtKB-KW"/>
</dbReference>
<feature type="domain" description="DUF4372" evidence="6">
    <location>
        <begin position="4"/>
        <end position="76"/>
    </location>
</feature>
<protein>
    <submittedName>
        <fullName evidence="7">Transposase, IS4 family</fullName>
    </submittedName>
</protein>
<dbReference type="Pfam" id="PF14294">
    <property type="entry name" value="DUF4372"/>
    <property type="match status" value="1"/>
</dbReference>
<dbReference type="InterPro" id="IPR047952">
    <property type="entry name" value="Transpos_IS4"/>
</dbReference>
<comment type="similarity">
    <text evidence="1">Belongs to the transposase 11 family.</text>
</comment>
<evidence type="ECO:0000256" key="2">
    <source>
        <dbReference type="ARBA" id="ARBA00022578"/>
    </source>
</evidence>
<reference evidence="7 8" key="1">
    <citation type="submission" date="2013-06" db="EMBL/GenBank/DDBJ databases">
        <authorList>
            <person name="Weinstock G."/>
            <person name="Sodergren E."/>
            <person name="Lobos E.A."/>
            <person name="Fulton L."/>
            <person name="Fulton R."/>
            <person name="Courtney L."/>
            <person name="Fronick C."/>
            <person name="O'Laughlin M."/>
            <person name="Godfrey J."/>
            <person name="Wilson R.M."/>
            <person name="Miner T."/>
            <person name="Farmer C."/>
            <person name="Delehaunty K."/>
            <person name="Cordes M."/>
            <person name="Minx P."/>
            <person name="Tomlinson C."/>
            <person name="Chen J."/>
            <person name="Wollam A."/>
            <person name="Pepin K.H."/>
            <person name="Bhonagiri V."/>
            <person name="Zhang X."/>
            <person name="Warren W."/>
            <person name="Mitreva M."/>
            <person name="Mardis E.R."/>
            <person name="Wilson R.K."/>
        </authorList>
    </citation>
    <scope>NUCLEOTIDE SEQUENCE [LARGE SCALE GENOMIC DNA]</scope>
    <source>
        <strain evidence="7 8">F0570</strain>
    </source>
</reference>
<dbReference type="SUPFAM" id="SSF53098">
    <property type="entry name" value="Ribonuclease H-like"/>
    <property type="match status" value="1"/>
</dbReference>
<dbReference type="GO" id="GO:0004803">
    <property type="term" value="F:transposase activity"/>
    <property type="evidence" value="ECO:0007669"/>
    <property type="project" value="InterPro"/>
</dbReference>
<dbReference type="EMBL" id="AWUW01000127">
    <property type="protein sequence ID" value="ERJ64715.1"/>
    <property type="molecule type" value="Genomic_DNA"/>
</dbReference>
<dbReference type="GO" id="GO:0006313">
    <property type="term" value="P:DNA transposition"/>
    <property type="evidence" value="ECO:0007669"/>
    <property type="project" value="InterPro"/>
</dbReference>
<sequence length="385" mass="44052">MSTNISLFAQVIRLLPRPLIKKLSTEFQVDKHGKHFTSWQHLVSMIFSQFSSCISLREISNGLRSATGNLNHLGICTAPSKSNLSYQNEHRTSDFFRACYYALLDYFGQQGMGQGRKFRFKQPVKLLDSTTITLCLALYDWAKYTHTKGAVKLHTLLDFKTLLPEYVHISDGKGHDGKMANSIPIPAGSIVVADRGYADTALLNSWDSTQVSFVVRHPRSLKYEVIQELELPEHGHQQILVDQRVRLTGVETQGKYTKPLRHIALYNEQHGDVVELLTNIDTLAASSIALLYRSRWLIEIFFRNLKQRLSIKAFLGTTRNAVEVQIWTALITMLLMVYLKSIAKYRWCLSNLVSSLRINTFTKMDLMQWLNEPFTPPPEPENQLF</sequence>
<dbReference type="PATRIC" id="fig|1227271.3.peg.1501"/>
<dbReference type="InterPro" id="IPR025399">
    <property type="entry name" value="DUF4372"/>
</dbReference>
<dbReference type="Gene3D" id="3.90.350.10">
    <property type="entry name" value="Transposase Inhibitor Protein From Tn5, Chain A, domain 1"/>
    <property type="match status" value="1"/>
</dbReference>
<keyword evidence="2" id="KW-0815">Transposition</keyword>
<evidence type="ECO:0000313" key="7">
    <source>
        <dbReference type="EMBL" id="ERJ64715.1"/>
    </source>
</evidence>
<accession>A0A0E2LNQ3</accession>
<comment type="caution">
    <text evidence="7">The sequence shown here is derived from an EMBL/GenBank/DDBJ whole genome shotgun (WGS) entry which is preliminary data.</text>
</comment>
<evidence type="ECO:0000313" key="8">
    <source>
        <dbReference type="Proteomes" id="UP000016630"/>
    </source>
</evidence>
<dbReference type="AlphaFoldDB" id="A0A0E2LNQ3"/>
<dbReference type="HOGENOM" id="CLU_043140_0_0_10"/>
<dbReference type="PANTHER" id="PTHR33258">
    <property type="entry name" value="TRANSPOSASE INSL FOR INSERTION SEQUENCE ELEMENT IS186A-RELATED"/>
    <property type="match status" value="1"/>
</dbReference>
<dbReference type="Proteomes" id="UP000016630">
    <property type="component" value="Unassembled WGS sequence"/>
</dbReference>
<dbReference type="Pfam" id="PF01609">
    <property type="entry name" value="DDE_Tnp_1"/>
    <property type="match status" value="1"/>
</dbReference>
<evidence type="ECO:0000256" key="1">
    <source>
        <dbReference type="ARBA" id="ARBA00010075"/>
    </source>
</evidence>
<proteinExistence type="inferred from homology"/>
<evidence type="ECO:0000259" key="5">
    <source>
        <dbReference type="Pfam" id="PF01609"/>
    </source>
</evidence>
<evidence type="ECO:0000256" key="3">
    <source>
        <dbReference type="ARBA" id="ARBA00023125"/>
    </source>
</evidence>
<gene>
    <name evidence="7" type="ORF">HMPREF1555_01729</name>
</gene>
<feature type="domain" description="Transposase IS4-like" evidence="5">
    <location>
        <begin position="121"/>
        <end position="334"/>
    </location>
</feature>
<evidence type="ECO:0000256" key="4">
    <source>
        <dbReference type="ARBA" id="ARBA00023172"/>
    </source>
</evidence>
<keyword evidence="3" id="KW-0238">DNA-binding</keyword>
<dbReference type="InterPro" id="IPR002559">
    <property type="entry name" value="Transposase_11"/>
</dbReference>